<sequence>AREALVSRLDATAGLERVTENAAGIVWRVSTDPDRPATADSVARARVLDIEGGWLADVPAGPVSVTAEVDAGPEGRILTLAERADAGWRAWADGAPLPSMTVGWRQGFELPADGGTVTVRYAPSWLRPWNVAQAVVLGLTALLALPLRRRRTEVV</sequence>
<name>A0ABT5TXQ3_9MICO</name>
<keyword evidence="2" id="KW-1185">Reference proteome</keyword>
<gene>
    <name evidence="1" type="ORF">PU560_10285</name>
</gene>
<organism evidence="1 2">
    <name type="scientific">Georgenia halotolerans</name>
    <dbReference type="NCBI Taxonomy" id="3028317"/>
    <lineage>
        <taxon>Bacteria</taxon>
        <taxon>Bacillati</taxon>
        <taxon>Actinomycetota</taxon>
        <taxon>Actinomycetes</taxon>
        <taxon>Micrococcales</taxon>
        <taxon>Bogoriellaceae</taxon>
        <taxon>Georgenia</taxon>
    </lineage>
</organism>
<reference evidence="1" key="1">
    <citation type="submission" date="2023-02" db="EMBL/GenBank/DDBJ databases">
        <title>Georgenia sp.10Sc9-8, isolated from a soil sample collected from the Taklamakan desert.</title>
        <authorList>
            <person name="Liu S."/>
        </authorList>
    </citation>
    <scope>NUCLEOTIDE SEQUENCE</scope>
    <source>
        <strain evidence="1">10Sc9-8</strain>
    </source>
</reference>
<proteinExistence type="predicted"/>
<protein>
    <submittedName>
        <fullName evidence="1">Glycosyltransferase family 2 protein</fullName>
    </submittedName>
</protein>
<comment type="caution">
    <text evidence="1">The sequence shown here is derived from an EMBL/GenBank/DDBJ whole genome shotgun (WGS) entry which is preliminary data.</text>
</comment>
<accession>A0ABT5TXQ3</accession>
<dbReference type="Proteomes" id="UP001165561">
    <property type="component" value="Unassembled WGS sequence"/>
</dbReference>
<evidence type="ECO:0000313" key="1">
    <source>
        <dbReference type="EMBL" id="MDD9206851.1"/>
    </source>
</evidence>
<dbReference type="EMBL" id="JARACI010000990">
    <property type="protein sequence ID" value="MDD9206851.1"/>
    <property type="molecule type" value="Genomic_DNA"/>
</dbReference>
<feature type="non-terminal residue" evidence="1">
    <location>
        <position position="1"/>
    </location>
</feature>
<evidence type="ECO:0000313" key="2">
    <source>
        <dbReference type="Proteomes" id="UP001165561"/>
    </source>
</evidence>